<dbReference type="InterPro" id="IPR019639">
    <property type="entry name" value="DUF2505"/>
</dbReference>
<dbReference type="EMBL" id="FMYK01000001">
    <property type="protein sequence ID" value="SDB82913.1"/>
    <property type="molecule type" value="Genomic_DNA"/>
</dbReference>
<organism evidence="1 2">
    <name type="scientific">Acinetobacter marinus</name>
    <dbReference type="NCBI Taxonomy" id="281375"/>
    <lineage>
        <taxon>Bacteria</taxon>
        <taxon>Pseudomonadati</taxon>
        <taxon>Pseudomonadota</taxon>
        <taxon>Gammaproteobacteria</taxon>
        <taxon>Moraxellales</taxon>
        <taxon>Moraxellaceae</taxon>
        <taxon>Acinetobacter</taxon>
    </lineage>
</organism>
<evidence type="ECO:0000313" key="1">
    <source>
        <dbReference type="EMBL" id="SDB82913.1"/>
    </source>
</evidence>
<dbReference type="OrthoDB" id="7062407at2"/>
<accession>A0A1G6GM49</accession>
<dbReference type="Proteomes" id="UP000242317">
    <property type="component" value="Unassembled WGS sequence"/>
</dbReference>
<evidence type="ECO:0000313" key="2">
    <source>
        <dbReference type="Proteomes" id="UP000242317"/>
    </source>
</evidence>
<dbReference type="AlphaFoldDB" id="A0A1G6GM49"/>
<gene>
    <name evidence="1" type="ORF">SAMN05421749_101144</name>
</gene>
<keyword evidence="2" id="KW-1185">Reference proteome</keyword>
<protein>
    <recommendedName>
        <fullName evidence="3">DUF2505 family protein</fullName>
    </recommendedName>
</protein>
<name>A0A1G6GM49_9GAMM</name>
<dbReference type="Pfam" id="PF10698">
    <property type="entry name" value="DUF2505"/>
    <property type="match status" value="1"/>
</dbReference>
<sequence>MAHQFTVDASISGVSLEQFKQLIKDTDLHEAVCRRIPGDNLEILESNLNGDIYTLRREYNLDVNIPDIAKKLLKDAFRLKRSDVTNVDQLTSTVELGANLPLQATSSRTVTGDANQVNFKLNWIVKVKVPLIGGMLEKHAEGEIRRFSDLEISIVEDEIKKKLAATA</sequence>
<dbReference type="RefSeq" id="WP_092614568.1">
    <property type="nucleotide sequence ID" value="NZ_FMYK01000001.1"/>
</dbReference>
<proteinExistence type="predicted"/>
<evidence type="ECO:0008006" key="3">
    <source>
        <dbReference type="Google" id="ProtNLM"/>
    </source>
</evidence>
<reference evidence="2" key="1">
    <citation type="submission" date="2016-09" db="EMBL/GenBank/DDBJ databases">
        <authorList>
            <person name="Varghese N."/>
            <person name="Submissions S."/>
        </authorList>
    </citation>
    <scope>NUCLEOTIDE SEQUENCE [LARGE SCALE GENOMIC DNA]</scope>
    <source>
        <strain evidence="2">ANC 3699</strain>
    </source>
</reference>